<comment type="similarity">
    <text evidence="1">Belongs to the glycosyl hydrolase 2 family.</text>
</comment>
<dbReference type="EMBL" id="BAABAO010000020">
    <property type="protein sequence ID" value="GAA4142234.1"/>
    <property type="molecule type" value="Genomic_DNA"/>
</dbReference>
<accession>A0ABP7YW64</accession>
<reference evidence="6" key="1">
    <citation type="journal article" date="2019" name="Int. J. Syst. Evol. Microbiol.">
        <title>The Global Catalogue of Microorganisms (GCM) 10K type strain sequencing project: providing services to taxonomists for standard genome sequencing and annotation.</title>
        <authorList>
            <consortium name="The Broad Institute Genomics Platform"/>
            <consortium name="The Broad Institute Genome Sequencing Center for Infectious Disease"/>
            <person name="Wu L."/>
            <person name="Ma J."/>
        </authorList>
    </citation>
    <scope>NUCLEOTIDE SEQUENCE [LARGE SCALE GENOMIC DNA]</scope>
    <source>
        <strain evidence="6">JCM 17386</strain>
    </source>
</reference>
<dbReference type="Pfam" id="PF03629">
    <property type="entry name" value="SASA"/>
    <property type="match status" value="2"/>
</dbReference>
<name>A0ABP7YW64_9FLAO</name>
<feature type="domain" description="Sialate O-acetylesterase" evidence="4">
    <location>
        <begin position="394"/>
        <end position="520"/>
    </location>
</feature>
<dbReference type="InterPro" id="IPR008979">
    <property type="entry name" value="Galactose-bd-like_sf"/>
</dbReference>
<evidence type="ECO:0000313" key="5">
    <source>
        <dbReference type="EMBL" id="GAA4142234.1"/>
    </source>
</evidence>
<proteinExistence type="inferred from homology"/>
<feature type="domain" description="Sialate O-acetylesterase" evidence="4">
    <location>
        <begin position="99"/>
        <end position="218"/>
    </location>
</feature>
<organism evidence="5 6">
    <name type="scientific">Flavobacterium chungbukense</name>
    <dbReference type="NCBI Taxonomy" id="877464"/>
    <lineage>
        <taxon>Bacteria</taxon>
        <taxon>Pseudomonadati</taxon>
        <taxon>Bacteroidota</taxon>
        <taxon>Flavobacteriia</taxon>
        <taxon>Flavobacteriales</taxon>
        <taxon>Flavobacteriaceae</taxon>
        <taxon>Flavobacterium</taxon>
    </lineage>
</organism>
<dbReference type="InterPro" id="IPR006104">
    <property type="entry name" value="Glyco_hydro_2_N"/>
</dbReference>
<feature type="domain" description="Glycosyl hydrolases family 2 sugar binding" evidence="3">
    <location>
        <begin position="226"/>
        <end position="363"/>
    </location>
</feature>
<dbReference type="InterPro" id="IPR036514">
    <property type="entry name" value="SGNH_hydro_sf"/>
</dbReference>
<keyword evidence="2" id="KW-0378">Hydrolase</keyword>
<evidence type="ECO:0000259" key="3">
    <source>
        <dbReference type="Pfam" id="PF02837"/>
    </source>
</evidence>
<dbReference type="PANTHER" id="PTHR22901">
    <property type="entry name" value="SIALATE O-ACETYLESTERASE"/>
    <property type="match status" value="1"/>
</dbReference>
<dbReference type="InterPro" id="IPR013783">
    <property type="entry name" value="Ig-like_fold"/>
</dbReference>
<evidence type="ECO:0000256" key="1">
    <source>
        <dbReference type="ARBA" id="ARBA00007401"/>
    </source>
</evidence>
<dbReference type="Pfam" id="PF02837">
    <property type="entry name" value="Glyco_hydro_2_N"/>
    <property type="match status" value="1"/>
</dbReference>
<evidence type="ECO:0000256" key="2">
    <source>
        <dbReference type="ARBA" id="ARBA00022801"/>
    </source>
</evidence>
<gene>
    <name evidence="5" type="ORF">GCM10022250_44430</name>
</gene>
<protein>
    <submittedName>
        <fullName evidence="5">Sialate O-acetylesterase</fullName>
    </submittedName>
</protein>
<dbReference type="InterPro" id="IPR039329">
    <property type="entry name" value="SIAE"/>
</dbReference>
<evidence type="ECO:0000259" key="4">
    <source>
        <dbReference type="Pfam" id="PF03629"/>
    </source>
</evidence>
<dbReference type="Gene3D" id="3.40.50.1110">
    <property type="entry name" value="SGNH hydrolase"/>
    <property type="match status" value="2"/>
</dbReference>
<dbReference type="Gene3D" id="2.60.40.10">
    <property type="entry name" value="Immunoglobulins"/>
    <property type="match status" value="1"/>
</dbReference>
<dbReference type="SUPFAM" id="SSF52266">
    <property type="entry name" value="SGNH hydrolase"/>
    <property type="match status" value="1"/>
</dbReference>
<evidence type="ECO:0000313" key="6">
    <source>
        <dbReference type="Proteomes" id="UP001501333"/>
    </source>
</evidence>
<dbReference type="Proteomes" id="UP001501333">
    <property type="component" value="Unassembled WGS sequence"/>
</dbReference>
<dbReference type="RefSeq" id="WP_229356430.1">
    <property type="nucleotide sequence ID" value="NZ_BAABAO010000020.1"/>
</dbReference>
<dbReference type="InterPro" id="IPR005181">
    <property type="entry name" value="SASA"/>
</dbReference>
<keyword evidence="6" id="KW-1185">Reference proteome</keyword>
<dbReference type="PANTHER" id="PTHR22901:SF0">
    <property type="entry name" value="SIALATE O-ACETYLESTERASE"/>
    <property type="match status" value="1"/>
</dbReference>
<comment type="caution">
    <text evidence="5">The sequence shown here is derived from an EMBL/GenBank/DDBJ whole genome shotgun (WGS) entry which is preliminary data.</text>
</comment>
<sequence>MKEIILAFLITFSVSAQIKLPRLISDGMILQRDTKVNIWGWASPNESIELDFKGKKYNTTTSEDGKWSIQIPSQKAGGPYEMTIKATNTIVLKNILFGDVWLCSGQSNMELPMDRLKDKYKEVIAKSENSNIRQFIVPDEYYFEKERNDFSSGEWVSANPNSVLQFTGVGYFFAAEIYEKYKIPIGLINSALGGSPAESWINEEGIKKFPDYYQEYLKFKDGKLEKQIDENDRKVSSDWYKLVNQTDLGLQNKWKNTTDISDWKTMNIPGYWADGELGNVNGSVWFKKEFVLEKVKENQAKLILGRIVDADSVFVNGNFVGTTSYQYPPRIYSFNASFLKEGKNEITVRVINNSGRGGLVTDKPYELIIGSKTIDLKGNWNYKLGSKMDPLPGQTFVRWKPVGLYNAMIAPLKNYPLKGVLWYQGESNTKKPSEYFSLMEILIDTWRRQFNQEKLPFLIVQLTNYLDPKSEPVESSWAALRQQQSNLLKVENTGLAVTIDLGEWNDIHPLNKYDVGKRLALQARKLVYGEKKIIASGPIFKSMEKKEDQLILSFNEIGTGLISKGGNILNGFAVAGSDGKFVWAKAIIEGNKIIVWNNEVQNPVKVRYAWADNPDVANLYNKENLPASPFEAELK</sequence>
<dbReference type="SUPFAM" id="SSF49785">
    <property type="entry name" value="Galactose-binding domain-like"/>
    <property type="match status" value="1"/>
</dbReference>